<evidence type="ECO:0000313" key="4">
    <source>
        <dbReference type="Proteomes" id="UP001500822"/>
    </source>
</evidence>
<evidence type="ECO:0000256" key="1">
    <source>
        <dbReference type="SAM" id="MobiDB-lite"/>
    </source>
</evidence>
<name>A0ABP8ZD40_9ACTN</name>
<keyword evidence="4" id="KW-1185">Reference proteome</keyword>
<keyword evidence="2" id="KW-0472">Membrane</keyword>
<keyword evidence="2" id="KW-1133">Transmembrane helix</keyword>
<accession>A0ABP8ZD40</accession>
<feature type="compositionally biased region" description="Basic and acidic residues" evidence="1">
    <location>
        <begin position="1"/>
        <end position="19"/>
    </location>
</feature>
<dbReference type="EMBL" id="BAABIE010000011">
    <property type="protein sequence ID" value="GAA4753098.1"/>
    <property type="molecule type" value="Genomic_DNA"/>
</dbReference>
<gene>
    <name evidence="3" type="ORF">GCM10023217_25430</name>
</gene>
<proteinExistence type="predicted"/>
<keyword evidence="2" id="KW-0812">Transmembrane</keyword>
<dbReference type="RefSeq" id="WP_345313778.1">
    <property type="nucleotide sequence ID" value="NZ_BAABIE010000011.1"/>
</dbReference>
<feature type="transmembrane region" description="Helical" evidence="2">
    <location>
        <begin position="150"/>
        <end position="175"/>
    </location>
</feature>
<comment type="caution">
    <text evidence="3">The sequence shown here is derived from an EMBL/GenBank/DDBJ whole genome shotgun (WGS) entry which is preliminary data.</text>
</comment>
<evidence type="ECO:0000256" key="2">
    <source>
        <dbReference type="SAM" id="Phobius"/>
    </source>
</evidence>
<feature type="transmembrane region" description="Helical" evidence="2">
    <location>
        <begin position="111"/>
        <end position="130"/>
    </location>
</feature>
<sequence length="245" mass="27271">MSSHRWERERAAWAQDHSRAGTSGRRRAELLAREARRGQLAGAGVGAAPLQDDVTPPLWRRLLTGEDVGLGKKVGLGVVGVLGAVIGGAGIAAGQGVYRVLYRISPRIGRLWWWPWAVLATLLLALRWMLTDWPWFGVWFGVGRYFPGDWIGFGGWVGWLDFQLIVAAATTAYLIRVWGWPGVPRGAVAPPERNKDGSFYVTPDKDKARLDPLAGYDDTDFCAGTDELDDERHAYENYDYDNEEN</sequence>
<feature type="region of interest" description="Disordered" evidence="1">
    <location>
        <begin position="1"/>
        <end position="25"/>
    </location>
</feature>
<dbReference type="Proteomes" id="UP001500822">
    <property type="component" value="Unassembled WGS sequence"/>
</dbReference>
<organism evidence="3 4">
    <name type="scientific">Gordonia alkaliphila</name>
    <dbReference type="NCBI Taxonomy" id="1053547"/>
    <lineage>
        <taxon>Bacteria</taxon>
        <taxon>Bacillati</taxon>
        <taxon>Actinomycetota</taxon>
        <taxon>Actinomycetes</taxon>
        <taxon>Mycobacteriales</taxon>
        <taxon>Gordoniaceae</taxon>
        <taxon>Gordonia</taxon>
    </lineage>
</organism>
<protein>
    <submittedName>
        <fullName evidence="3">Uncharacterized protein</fullName>
    </submittedName>
</protein>
<reference evidence="4" key="1">
    <citation type="journal article" date="2019" name="Int. J. Syst. Evol. Microbiol.">
        <title>The Global Catalogue of Microorganisms (GCM) 10K type strain sequencing project: providing services to taxonomists for standard genome sequencing and annotation.</title>
        <authorList>
            <consortium name="The Broad Institute Genomics Platform"/>
            <consortium name="The Broad Institute Genome Sequencing Center for Infectious Disease"/>
            <person name="Wu L."/>
            <person name="Ma J."/>
        </authorList>
    </citation>
    <scope>NUCLEOTIDE SEQUENCE [LARGE SCALE GENOMIC DNA]</scope>
    <source>
        <strain evidence="4">JCM 18077</strain>
    </source>
</reference>
<evidence type="ECO:0000313" key="3">
    <source>
        <dbReference type="EMBL" id="GAA4753098.1"/>
    </source>
</evidence>